<keyword evidence="1" id="KW-1133">Transmembrane helix</keyword>
<feature type="transmembrane region" description="Helical" evidence="1">
    <location>
        <begin position="167"/>
        <end position="185"/>
    </location>
</feature>
<dbReference type="RefSeq" id="WP_142571912.1">
    <property type="nucleotide sequence ID" value="NZ_BMMN01000010.1"/>
</dbReference>
<keyword evidence="3" id="KW-1185">Reference proteome</keyword>
<accession>A0A8H9H5E6</accession>
<feature type="transmembrane region" description="Helical" evidence="1">
    <location>
        <begin position="191"/>
        <end position="211"/>
    </location>
</feature>
<dbReference type="AlphaFoldDB" id="A0A8H9H5E6"/>
<dbReference type="Proteomes" id="UP000653480">
    <property type="component" value="Unassembled WGS sequence"/>
</dbReference>
<feature type="transmembrane region" description="Helical" evidence="1">
    <location>
        <begin position="82"/>
        <end position="101"/>
    </location>
</feature>
<proteinExistence type="predicted"/>
<feature type="transmembrane region" description="Helical" evidence="1">
    <location>
        <begin position="49"/>
        <end position="70"/>
    </location>
</feature>
<evidence type="ECO:0008006" key="4">
    <source>
        <dbReference type="Google" id="ProtNLM"/>
    </source>
</evidence>
<reference evidence="2" key="2">
    <citation type="submission" date="2020-09" db="EMBL/GenBank/DDBJ databases">
        <authorList>
            <person name="Sun Q."/>
            <person name="Zhou Y."/>
        </authorList>
    </citation>
    <scope>NUCLEOTIDE SEQUENCE</scope>
    <source>
        <strain evidence="2">CGMCC 4.7138</strain>
    </source>
</reference>
<dbReference type="OrthoDB" id="8224664at2"/>
<feature type="transmembrane region" description="Helical" evidence="1">
    <location>
        <begin position="12"/>
        <end position="29"/>
    </location>
</feature>
<evidence type="ECO:0000313" key="2">
    <source>
        <dbReference type="EMBL" id="GGO22814.1"/>
    </source>
</evidence>
<feature type="transmembrane region" description="Helical" evidence="1">
    <location>
        <begin position="132"/>
        <end position="155"/>
    </location>
</feature>
<evidence type="ECO:0000313" key="3">
    <source>
        <dbReference type="Proteomes" id="UP000653480"/>
    </source>
</evidence>
<sequence length="220" mass="22752">MTSVLPVRARLTGLSFLGAGILFVLYPVVRPYSDETSLSGAAAMASPAWMAAHLFAVAGFVLLALGVLGLHLLLDPVLDRPLALRAAVVTWIGAGLTLPYYGAEVFGLNVIAARAVRDGDASLLALADEFRYGPVAAAMFLIGLALLGAGALLAAIAAARSGTLPRWSAAPLAAGFLLFIPQFFATPAIRVAHGVLIALGAVWLAVALWRLGRRSSLPAT</sequence>
<keyword evidence="1" id="KW-0812">Transmembrane</keyword>
<name>A0A8H9H5E6_9ACTN</name>
<evidence type="ECO:0000256" key="1">
    <source>
        <dbReference type="SAM" id="Phobius"/>
    </source>
</evidence>
<organism evidence="2 3">
    <name type="scientific">Microbispora bryophytorum</name>
    <dbReference type="NCBI Taxonomy" id="1460882"/>
    <lineage>
        <taxon>Bacteria</taxon>
        <taxon>Bacillati</taxon>
        <taxon>Actinomycetota</taxon>
        <taxon>Actinomycetes</taxon>
        <taxon>Streptosporangiales</taxon>
        <taxon>Streptosporangiaceae</taxon>
        <taxon>Microbispora</taxon>
    </lineage>
</organism>
<reference evidence="2" key="1">
    <citation type="journal article" date="2014" name="Int. J. Syst. Evol. Microbiol.">
        <title>Complete genome sequence of Corynebacterium casei LMG S-19264T (=DSM 44701T), isolated from a smear-ripened cheese.</title>
        <authorList>
            <consortium name="US DOE Joint Genome Institute (JGI-PGF)"/>
            <person name="Walter F."/>
            <person name="Albersmeier A."/>
            <person name="Kalinowski J."/>
            <person name="Ruckert C."/>
        </authorList>
    </citation>
    <scope>NUCLEOTIDE SEQUENCE</scope>
    <source>
        <strain evidence="2">CGMCC 4.7138</strain>
    </source>
</reference>
<gene>
    <name evidence="2" type="ORF">GCM10011574_51490</name>
</gene>
<protein>
    <recommendedName>
        <fullName evidence="4">DUF4386 family protein</fullName>
    </recommendedName>
</protein>
<comment type="caution">
    <text evidence="2">The sequence shown here is derived from an EMBL/GenBank/DDBJ whole genome shotgun (WGS) entry which is preliminary data.</text>
</comment>
<dbReference type="EMBL" id="BMMN01000010">
    <property type="protein sequence ID" value="GGO22814.1"/>
    <property type="molecule type" value="Genomic_DNA"/>
</dbReference>
<keyword evidence="1" id="KW-0472">Membrane</keyword>